<accession>A0ABD2PIA0</accession>
<keyword evidence="2" id="KW-1185">Reference proteome</keyword>
<evidence type="ECO:0000313" key="2">
    <source>
        <dbReference type="Proteomes" id="UP001626550"/>
    </source>
</evidence>
<protein>
    <submittedName>
        <fullName evidence="1">Protein dennd6b</fullName>
    </submittedName>
</protein>
<organism evidence="1 2">
    <name type="scientific">Cichlidogyrus casuarinus</name>
    <dbReference type="NCBI Taxonomy" id="1844966"/>
    <lineage>
        <taxon>Eukaryota</taxon>
        <taxon>Metazoa</taxon>
        <taxon>Spiralia</taxon>
        <taxon>Lophotrochozoa</taxon>
        <taxon>Platyhelminthes</taxon>
        <taxon>Monogenea</taxon>
        <taxon>Monopisthocotylea</taxon>
        <taxon>Dactylogyridea</taxon>
        <taxon>Ancyrocephalidae</taxon>
        <taxon>Cichlidogyrus</taxon>
    </lineage>
</organism>
<evidence type="ECO:0000313" key="1">
    <source>
        <dbReference type="EMBL" id="KAL3307019.1"/>
    </source>
</evidence>
<sequence length="132" mass="15307">MQNFLDSLSNPAFSRTKLVKGDWVNLYNPHFASWLAQRQQEVNLRLESIHLEEMCKMDVEVWLAEKNRSEIEVVDFIIVLKESLEAITTRHPHFTGANKEALRLRLERLLNYLPADLLNVIKNSISGTTICQ</sequence>
<dbReference type="Proteomes" id="UP001626550">
    <property type="component" value="Unassembled WGS sequence"/>
</dbReference>
<dbReference type="AlphaFoldDB" id="A0ABD2PIA0"/>
<dbReference type="PANTHER" id="PTHR13677:SF0">
    <property type="entry name" value="LD41638P"/>
    <property type="match status" value="1"/>
</dbReference>
<comment type="caution">
    <text evidence="1">The sequence shown here is derived from an EMBL/GenBank/DDBJ whole genome shotgun (WGS) entry which is preliminary data.</text>
</comment>
<dbReference type="PANTHER" id="PTHR13677">
    <property type="entry name" value="LD41638P"/>
    <property type="match status" value="1"/>
</dbReference>
<dbReference type="EMBL" id="JBJKFK010008647">
    <property type="protein sequence ID" value="KAL3307019.1"/>
    <property type="molecule type" value="Genomic_DNA"/>
</dbReference>
<name>A0ABD2PIA0_9PLAT</name>
<dbReference type="InterPro" id="IPR024224">
    <property type="entry name" value="DENND6"/>
</dbReference>
<reference evidence="1 2" key="1">
    <citation type="submission" date="2024-11" db="EMBL/GenBank/DDBJ databases">
        <title>Adaptive evolution of stress response genes in parasites aligns with host niche diversity.</title>
        <authorList>
            <person name="Hahn C."/>
            <person name="Resl P."/>
        </authorList>
    </citation>
    <scope>NUCLEOTIDE SEQUENCE [LARGE SCALE GENOMIC DNA]</scope>
    <source>
        <strain evidence="1">EGGRZ-B1_66</strain>
        <tissue evidence="1">Body</tissue>
    </source>
</reference>
<gene>
    <name evidence="1" type="primary">DENND6B</name>
    <name evidence="1" type="ORF">Ciccas_014482</name>
</gene>
<proteinExistence type="predicted"/>